<evidence type="ECO:0000313" key="6">
    <source>
        <dbReference type="Proteomes" id="UP000007015"/>
    </source>
</evidence>
<dbReference type="InterPro" id="IPR044839">
    <property type="entry name" value="NDR1-like"/>
</dbReference>
<feature type="region of interest" description="Disordered" evidence="3">
    <location>
        <begin position="1"/>
        <end position="32"/>
    </location>
</feature>
<keyword evidence="4" id="KW-0812">Transmembrane</keyword>
<evidence type="ECO:0000313" key="5">
    <source>
        <dbReference type="EMBL" id="EEC79083.1"/>
    </source>
</evidence>
<dbReference type="GO" id="GO:0016020">
    <property type="term" value="C:membrane"/>
    <property type="evidence" value="ECO:0007669"/>
    <property type="project" value="UniProtKB-SubCell"/>
</dbReference>
<feature type="compositionally biased region" description="Basic residues" evidence="3">
    <location>
        <begin position="187"/>
        <end position="201"/>
    </location>
</feature>
<dbReference type="EMBL" id="CM000130">
    <property type="protein sequence ID" value="EEC79083.1"/>
    <property type="molecule type" value="Genomic_DNA"/>
</dbReference>
<dbReference type="Proteomes" id="UP000007015">
    <property type="component" value="Chromosome 5"/>
</dbReference>
<feature type="compositionally biased region" description="Basic and acidic residues" evidence="3">
    <location>
        <begin position="1"/>
        <end position="15"/>
    </location>
</feature>
<evidence type="ECO:0000256" key="1">
    <source>
        <dbReference type="ARBA" id="ARBA00004370"/>
    </source>
</evidence>
<feature type="region of interest" description="Disordered" evidence="3">
    <location>
        <begin position="180"/>
        <end position="233"/>
    </location>
</feature>
<keyword evidence="6" id="KW-1185">Reference proteome</keyword>
<accession>B8AXF6</accession>
<keyword evidence="2 4" id="KW-0472">Membrane</keyword>
<protein>
    <recommendedName>
        <fullName evidence="7">Late embryogenesis abundant protein LEA-2 subgroup domain-containing protein</fullName>
    </recommendedName>
</protein>
<reference evidence="5 6" key="1">
    <citation type="journal article" date="2005" name="PLoS Biol.">
        <title>The genomes of Oryza sativa: a history of duplications.</title>
        <authorList>
            <person name="Yu J."/>
            <person name="Wang J."/>
            <person name="Lin W."/>
            <person name="Li S."/>
            <person name="Li H."/>
            <person name="Zhou J."/>
            <person name="Ni P."/>
            <person name="Dong W."/>
            <person name="Hu S."/>
            <person name="Zeng C."/>
            <person name="Zhang J."/>
            <person name="Zhang Y."/>
            <person name="Li R."/>
            <person name="Xu Z."/>
            <person name="Li S."/>
            <person name="Li X."/>
            <person name="Zheng H."/>
            <person name="Cong L."/>
            <person name="Lin L."/>
            <person name="Yin J."/>
            <person name="Geng J."/>
            <person name="Li G."/>
            <person name="Shi J."/>
            <person name="Liu J."/>
            <person name="Lv H."/>
            <person name="Li J."/>
            <person name="Wang J."/>
            <person name="Deng Y."/>
            <person name="Ran L."/>
            <person name="Shi X."/>
            <person name="Wang X."/>
            <person name="Wu Q."/>
            <person name="Li C."/>
            <person name="Ren X."/>
            <person name="Wang J."/>
            <person name="Wang X."/>
            <person name="Li D."/>
            <person name="Liu D."/>
            <person name="Zhang X."/>
            <person name="Ji Z."/>
            <person name="Zhao W."/>
            <person name="Sun Y."/>
            <person name="Zhang Z."/>
            <person name="Bao J."/>
            <person name="Han Y."/>
            <person name="Dong L."/>
            <person name="Ji J."/>
            <person name="Chen P."/>
            <person name="Wu S."/>
            <person name="Liu J."/>
            <person name="Xiao Y."/>
            <person name="Bu D."/>
            <person name="Tan J."/>
            <person name="Yang L."/>
            <person name="Ye C."/>
            <person name="Zhang J."/>
            <person name="Xu J."/>
            <person name="Zhou Y."/>
            <person name="Yu Y."/>
            <person name="Zhang B."/>
            <person name="Zhuang S."/>
            <person name="Wei H."/>
            <person name="Liu B."/>
            <person name="Lei M."/>
            <person name="Yu H."/>
            <person name="Li Y."/>
            <person name="Xu H."/>
            <person name="Wei S."/>
            <person name="He X."/>
            <person name="Fang L."/>
            <person name="Zhang Z."/>
            <person name="Zhang Y."/>
            <person name="Huang X."/>
            <person name="Su Z."/>
            <person name="Tong W."/>
            <person name="Li J."/>
            <person name="Tong Z."/>
            <person name="Li S."/>
            <person name="Ye J."/>
            <person name="Wang L."/>
            <person name="Fang L."/>
            <person name="Lei T."/>
            <person name="Chen C."/>
            <person name="Chen H."/>
            <person name="Xu Z."/>
            <person name="Li H."/>
            <person name="Huang H."/>
            <person name="Zhang F."/>
            <person name="Xu H."/>
            <person name="Li N."/>
            <person name="Zhao C."/>
            <person name="Li S."/>
            <person name="Dong L."/>
            <person name="Huang Y."/>
            <person name="Li L."/>
            <person name="Xi Y."/>
            <person name="Qi Q."/>
            <person name="Li W."/>
            <person name="Zhang B."/>
            <person name="Hu W."/>
            <person name="Zhang Y."/>
            <person name="Tian X."/>
            <person name="Jiao Y."/>
            <person name="Liang X."/>
            <person name="Jin J."/>
            <person name="Gao L."/>
            <person name="Zheng W."/>
            <person name="Hao B."/>
            <person name="Liu S."/>
            <person name="Wang W."/>
            <person name="Yuan L."/>
            <person name="Cao M."/>
            <person name="McDermott J."/>
            <person name="Samudrala R."/>
            <person name="Wang J."/>
            <person name="Wong G.K."/>
            <person name="Yang H."/>
        </authorList>
    </citation>
    <scope>NUCLEOTIDE SEQUENCE [LARGE SCALE GENOMIC DNA]</scope>
    <source>
        <strain evidence="6">cv. 93-11</strain>
    </source>
</reference>
<dbReference type="AlphaFoldDB" id="B8AXF6"/>
<evidence type="ECO:0000256" key="3">
    <source>
        <dbReference type="SAM" id="MobiDB-lite"/>
    </source>
</evidence>
<evidence type="ECO:0000256" key="2">
    <source>
        <dbReference type="ARBA" id="ARBA00023136"/>
    </source>
</evidence>
<evidence type="ECO:0008006" key="7">
    <source>
        <dbReference type="Google" id="ProtNLM"/>
    </source>
</evidence>
<sequence length="278" mass="28348">MAEHHLPPEPADEPHHHNHGGKAAVHADDLKPGGRRRRYGYYYGDGYGSADPARTLCFVVLVVILLAGITALVLYLVYRPSRPAFAVTSVAVYSLSLNGTGTGTGAVAGGPATLAASFQLSARHPQPERAVGGAVRPGWRRTVAVPAGSPSLAPAPMPAAGAVTADSAVAVAPVLGAGAAGASRPGVPRHRGGARHGRVVRRGGAQGGGARPRPVRVRPVPERVGTPCTPAATSSSASARAAAAARVALCEIHVEVEHDIEFQRLTSAAMAGNTLKLT</sequence>
<evidence type="ECO:0000256" key="4">
    <source>
        <dbReference type="SAM" id="Phobius"/>
    </source>
</evidence>
<dbReference type="HOGENOM" id="CLU_1002526_0_0_1"/>
<dbReference type="PANTHER" id="PTHR31234:SF2">
    <property type="entry name" value="OS05G0199100 PROTEIN"/>
    <property type="match status" value="1"/>
</dbReference>
<dbReference type="Gramene" id="BGIOSGA019728-TA">
    <property type="protein sequence ID" value="BGIOSGA019728-PA"/>
    <property type="gene ID" value="BGIOSGA019728"/>
</dbReference>
<comment type="subcellular location">
    <subcellularLocation>
        <location evidence="1">Membrane</location>
    </subcellularLocation>
</comment>
<dbReference type="GO" id="GO:0098542">
    <property type="term" value="P:defense response to other organism"/>
    <property type="evidence" value="ECO:0007669"/>
    <property type="project" value="InterPro"/>
</dbReference>
<feature type="transmembrane region" description="Helical" evidence="4">
    <location>
        <begin position="53"/>
        <end position="78"/>
    </location>
</feature>
<dbReference type="STRING" id="39946.B8AXF6"/>
<gene>
    <name evidence="5" type="ORF">OsI_19681</name>
</gene>
<name>B8AXF6_ORYSI</name>
<keyword evidence="4" id="KW-1133">Transmembrane helix</keyword>
<dbReference type="PANTHER" id="PTHR31234">
    <property type="entry name" value="LATE EMBRYOGENESIS ABUNDANT (LEA) HYDROXYPROLINE-RICH GLYCOPROTEIN FAMILY"/>
    <property type="match status" value="1"/>
</dbReference>
<organism evidence="5 6">
    <name type="scientific">Oryza sativa subsp. indica</name>
    <name type="common">Rice</name>
    <dbReference type="NCBI Taxonomy" id="39946"/>
    <lineage>
        <taxon>Eukaryota</taxon>
        <taxon>Viridiplantae</taxon>
        <taxon>Streptophyta</taxon>
        <taxon>Embryophyta</taxon>
        <taxon>Tracheophyta</taxon>
        <taxon>Spermatophyta</taxon>
        <taxon>Magnoliopsida</taxon>
        <taxon>Liliopsida</taxon>
        <taxon>Poales</taxon>
        <taxon>Poaceae</taxon>
        <taxon>BOP clade</taxon>
        <taxon>Oryzoideae</taxon>
        <taxon>Oryzeae</taxon>
        <taxon>Oryzinae</taxon>
        <taxon>Oryza</taxon>
        <taxon>Oryza sativa</taxon>
    </lineage>
</organism>
<proteinExistence type="predicted"/>